<keyword evidence="2" id="KW-1185">Reference proteome</keyword>
<accession>A0ACB7WIK1</accession>
<proteinExistence type="predicted"/>
<evidence type="ECO:0000313" key="2">
    <source>
        <dbReference type="Proteomes" id="UP000827976"/>
    </source>
</evidence>
<dbReference type="EMBL" id="CM037014">
    <property type="protein sequence ID" value="KAH7687635.1"/>
    <property type="molecule type" value="Genomic_DNA"/>
</dbReference>
<protein>
    <submittedName>
        <fullName evidence="1">(S)-norcoclaurine synthase protein</fullName>
        <ecNumber evidence="1">4.2.1.78</ecNumber>
    </submittedName>
</protein>
<sequence>MAAGNNGKASERLMGSLPVDSVQALAASLATSNHIPTRYIRPEAESEPVIISCAAEDEIPVIDFYKLLDPELSDAESSKLHLACQNWGFFQLINHGVPEEVIQKMMFVIEEFFKLPLDEKMLFKQPPGQLDGYGQLFVISEEQKLDWADILYFQTSPLHLRKIGLWPTKPSTFRDALDEYSMEVKKLSNCLLEFMAKNLGLDPAEMAGMLENGDQSVRINCYPPCPADKKVLGFSPHSDASFLTLVLQVNDVPGLQIRRNDKWFPVKPLPGAFVANIGDILEILSNGKYKSIEHRAVTNTEKERFSIAAFHGPNTNATIGPHSELVLEDKPLYKSLDYESYMKLFFASKLDGKSFLGRMKLNE</sequence>
<organism evidence="1 2">
    <name type="scientific">Dioscorea alata</name>
    <name type="common">Purple yam</name>
    <dbReference type="NCBI Taxonomy" id="55571"/>
    <lineage>
        <taxon>Eukaryota</taxon>
        <taxon>Viridiplantae</taxon>
        <taxon>Streptophyta</taxon>
        <taxon>Embryophyta</taxon>
        <taxon>Tracheophyta</taxon>
        <taxon>Spermatophyta</taxon>
        <taxon>Magnoliopsida</taxon>
        <taxon>Liliopsida</taxon>
        <taxon>Dioscoreales</taxon>
        <taxon>Dioscoreaceae</taxon>
        <taxon>Dioscorea</taxon>
    </lineage>
</organism>
<name>A0ACB7WIK1_DIOAL</name>
<comment type="caution">
    <text evidence="1">The sequence shown here is derived from an EMBL/GenBank/DDBJ whole genome shotgun (WGS) entry which is preliminary data.</text>
</comment>
<dbReference type="Proteomes" id="UP000827976">
    <property type="component" value="Chromosome 4"/>
</dbReference>
<dbReference type="EC" id="4.2.1.78" evidence="1"/>
<reference evidence="2" key="1">
    <citation type="journal article" date="2022" name="Nat. Commun.">
        <title>Chromosome evolution and the genetic basis of agronomically important traits in greater yam.</title>
        <authorList>
            <person name="Bredeson J.V."/>
            <person name="Lyons J.B."/>
            <person name="Oniyinde I.O."/>
            <person name="Okereke N.R."/>
            <person name="Kolade O."/>
            <person name="Nnabue I."/>
            <person name="Nwadili C.O."/>
            <person name="Hribova E."/>
            <person name="Parker M."/>
            <person name="Nwogha J."/>
            <person name="Shu S."/>
            <person name="Carlson J."/>
            <person name="Kariba R."/>
            <person name="Muthemba S."/>
            <person name="Knop K."/>
            <person name="Barton G.J."/>
            <person name="Sherwood A.V."/>
            <person name="Lopez-Montes A."/>
            <person name="Asiedu R."/>
            <person name="Jamnadass R."/>
            <person name="Muchugi A."/>
            <person name="Goodstein D."/>
            <person name="Egesi C.N."/>
            <person name="Featherston J."/>
            <person name="Asfaw A."/>
            <person name="Simpson G.G."/>
            <person name="Dolezel J."/>
            <person name="Hendre P.S."/>
            <person name="Van Deynze A."/>
            <person name="Kumar P.L."/>
            <person name="Obidiegwu J.E."/>
            <person name="Bhattacharjee R."/>
            <person name="Rokhsar D.S."/>
        </authorList>
    </citation>
    <scope>NUCLEOTIDE SEQUENCE [LARGE SCALE GENOMIC DNA]</scope>
    <source>
        <strain evidence="2">cv. TDa95/00328</strain>
    </source>
</reference>
<gene>
    <name evidence="1" type="ORF">IHE45_04G178800</name>
</gene>
<keyword evidence="1" id="KW-0456">Lyase</keyword>
<evidence type="ECO:0000313" key="1">
    <source>
        <dbReference type="EMBL" id="KAH7687635.1"/>
    </source>
</evidence>